<evidence type="ECO:0000256" key="1">
    <source>
        <dbReference type="SAM" id="Coils"/>
    </source>
</evidence>
<keyword evidence="1" id="KW-0175">Coiled coil</keyword>
<keyword evidence="3" id="KW-1185">Reference proteome</keyword>
<proteinExistence type="predicted"/>
<accession>A0ABR2KX43</accession>
<evidence type="ECO:0000313" key="3">
    <source>
        <dbReference type="Proteomes" id="UP001470230"/>
    </source>
</evidence>
<dbReference type="Proteomes" id="UP001470230">
    <property type="component" value="Unassembled WGS sequence"/>
</dbReference>
<gene>
    <name evidence="2" type="ORF">M9Y10_024088</name>
</gene>
<feature type="coiled-coil region" evidence="1">
    <location>
        <begin position="241"/>
        <end position="300"/>
    </location>
</feature>
<evidence type="ECO:0000313" key="2">
    <source>
        <dbReference type="EMBL" id="KAK8895618.1"/>
    </source>
</evidence>
<protein>
    <submittedName>
        <fullName evidence="2">Uncharacterized protein</fullName>
    </submittedName>
</protein>
<name>A0ABR2KX43_9EUKA</name>
<sequence length="372" mass="44413">MDYKFLSQKTKIAIKQLQQRILNKSLENEKHFRLHLLWNLAQQSTSSTYDPQFYNTLLRQYPCDCIQHRIRVSNCNNNMLHEDLVAVELDDFCKENNLFDRSNRYDLLNLYNFISSAFFTFQDLTEKYHVPHLDNYIEWCRKVSMKNFALHQQLAKETIDYEQHTVQRLPPRPLPRELLRTQDIIDRQLTIGMEMQNQIVSKCILPQTRKMADNKVPNLRPHITKMVKMLEPDSSTHCISSNQAKLERAILINQADDLDNEELEDISTLQREFEEIDSKYQKLLEQKKVLQSQIAQKKQDFNALTKTRNTKIEEFNFNSTKLETYRDIISKNTVQLNRVIEENNEIKHKLDLIHLRRRQQSFSNRMKHLINS</sequence>
<reference evidence="2 3" key="1">
    <citation type="submission" date="2024-04" db="EMBL/GenBank/DDBJ databases">
        <title>Tritrichomonas musculus Genome.</title>
        <authorList>
            <person name="Alves-Ferreira E."/>
            <person name="Grigg M."/>
            <person name="Lorenzi H."/>
            <person name="Galac M."/>
        </authorList>
    </citation>
    <scope>NUCLEOTIDE SEQUENCE [LARGE SCALE GENOMIC DNA]</scope>
    <source>
        <strain evidence="2 3">EAF2021</strain>
    </source>
</reference>
<organism evidence="2 3">
    <name type="scientific">Tritrichomonas musculus</name>
    <dbReference type="NCBI Taxonomy" id="1915356"/>
    <lineage>
        <taxon>Eukaryota</taxon>
        <taxon>Metamonada</taxon>
        <taxon>Parabasalia</taxon>
        <taxon>Tritrichomonadida</taxon>
        <taxon>Tritrichomonadidae</taxon>
        <taxon>Tritrichomonas</taxon>
    </lineage>
</organism>
<dbReference type="EMBL" id="JAPFFF010000003">
    <property type="protein sequence ID" value="KAK8895618.1"/>
    <property type="molecule type" value="Genomic_DNA"/>
</dbReference>
<comment type="caution">
    <text evidence="2">The sequence shown here is derived from an EMBL/GenBank/DDBJ whole genome shotgun (WGS) entry which is preliminary data.</text>
</comment>